<dbReference type="PANTHER" id="PTHR33524">
    <property type="entry name" value="C5ORF35"/>
    <property type="match status" value="1"/>
</dbReference>
<keyword evidence="1" id="KW-1185">Reference proteome</keyword>
<evidence type="ECO:0000313" key="2">
    <source>
        <dbReference type="WBParaSite" id="ACRNAN_scaffold417.g25431.t2"/>
    </source>
</evidence>
<reference evidence="2" key="1">
    <citation type="submission" date="2022-11" db="UniProtKB">
        <authorList>
            <consortium name="WormBaseParasite"/>
        </authorList>
    </citation>
    <scope>IDENTIFICATION</scope>
</reference>
<dbReference type="Proteomes" id="UP000887540">
    <property type="component" value="Unplaced"/>
</dbReference>
<dbReference type="PANTHER" id="PTHR33524:SF2">
    <property type="entry name" value="SET DOMAIN-CONTAINING PROTEIN 9"/>
    <property type="match status" value="1"/>
</dbReference>
<dbReference type="AlphaFoldDB" id="A0A914DWM0"/>
<evidence type="ECO:0000313" key="1">
    <source>
        <dbReference type="Proteomes" id="UP000887540"/>
    </source>
</evidence>
<dbReference type="CDD" id="cd10537">
    <property type="entry name" value="SET_SETD9"/>
    <property type="match status" value="1"/>
</dbReference>
<sequence length="188" mass="21414">MNFIKKFGFWIERQPSKLTNGGIGVIVTHGSVPINTLVGLYPGTVYKIGEPIFLQSIANSFVFRCADGTLIDGNDMGISKIIFRSCTFRDRIGPHLTSDMTWLTSYPVNPLNTGQYVNNHTQENPANVMYQEINLPLKEFPYKLRKFIPNVSYSSLEDSEYLRLVALVSIRNISHEEELYSSYFTMIE</sequence>
<dbReference type="InterPro" id="IPR040415">
    <property type="entry name" value="SETD9"/>
</dbReference>
<proteinExistence type="predicted"/>
<accession>A0A914DWM0</accession>
<name>A0A914DWM0_9BILA</name>
<dbReference type="WBParaSite" id="ACRNAN_scaffold417.g25431.t2">
    <property type="protein sequence ID" value="ACRNAN_scaffold417.g25431.t2"/>
    <property type="gene ID" value="ACRNAN_scaffold417.g25431"/>
</dbReference>
<organism evidence="1 2">
    <name type="scientific">Acrobeloides nanus</name>
    <dbReference type="NCBI Taxonomy" id="290746"/>
    <lineage>
        <taxon>Eukaryota</taxon>
        <taxon>Metazoa</taxon>
        <taxon>Ecdysozoa</taxon>
        <taxon>Nematoda</taxon>
        <taxon>Chromadorea</taxon>
        <taxon>Rhabditida</taxon>
        <taxon>Tylenchina</taxon>
        <taxon>Cephalobomorpha</taxon>
        <taxon>Cephaloboidea</taxon>
        <taxon>Cephalobidae</taxon>
        <taxon>Acrobeloides</taxon>
    </lineage>
</organism>
<protein>
    <submittedName>
        <fullName evidence="2">Uncharacterized protein</fullName>
    </submittedName>
</protein>